<evidence type="ECO:0000313" key="1">
    <source>
        <dbReference type="EMBL" id="KAI5066754.1"/>
    </source>
</evidence>
<dbReference type="EMBL" id="JABFUD020000017">
    <property type="protein sequence ID" value="KAI5066754.1"/>
    <property type="molecule type" value="Genomic_DNA"/>
</dbReference>
<evidence type="ECO:0000313" key="2">
    <source>
        <dbReference type="Proteomes" id="UP000886520"/>
    </source>
</evidence>
<accession>A0A9D4UF18</accession>
<keyword evidence="2" id="KW-1185">Reference proteome</keyword>
<reference evidence="1" key="1">
    <citation type="submission" date="2021-01" db="EMBL/GenBank/DDBJ databases">
        <title>Adiantum capillus-veneris genome.</title>
        <authorList>
            <person name="Fang Y."/>
            <person name="Liao Q."/>
        </authorList>
    </citation>
    <scope>NUCLEOTIDE SEQUENCE</scope>
    <source>
        <strain evidence="1">H3</strain>
        <tissue evidence="1">Leaf</tissue>
    </source>
</reference>
<proteinExistence type="predicted"/>
<organism evidence="1 2">
    <name type="scientific">Adiantum capillus-veneris</name>
    <name type="common">Maidenhair fern</name>
    <dbReference type="NCBI Taxonomy" id="13818"/>
    <lineage>
        <taxon>Eukaryota</taxon>
        <taxon>Viridiplantae</taxon>
        <taxon>Streptophyta</taxon>
        <taxon>Embryophyta</taxon>
        <taxon>Tracheophyta</taxon>
        <taxon>Polypodiopsida</taxon>
        <taxon>Polypodiidae</taxon>
        <taxon>Polypodiales</taxon>
        <taxon>Pteridineae</taxon>
        <taxon>Pteridaceae</taxon>
        <taxon>Vittarioideae</taxon>
        <taxon>Adiantum</taxon>
    </lineage>
</organism>
<sequence>MQDIWGFISSLQEMVMKQGEDIKNLALKNQDLEHTIQMQNLKMQHQDEKRPCKMHDALATHDEKLAHISDNATGNTTSWAYVVRSTPNAIPQTHETYANVDDTEYNE</sequence>
<gene>
    <name evidence="1" type="ORF">GOP47_0017282</name>
</gene>
<dbReference type="AlphaFoldDB" id="A0A9D4UF18"/>
<comment type="caution">
    <text evidence="1">The sequence shown here is derived from an EMBL/GenBank/DDBJ whole genome shotgun (WGS) entry which is preliminary data.</text>
</comment>
<dbReference type="Proteomes" id="UP000886520">
    <property type="component" value="Chromosome 17"/>
</dbReference>
<protein>
    <submittedName>
        <fullName evidence="1">Uncharacterized protein</fullName>
    </submittedName>
</protein>
<name>A0A9D4UF18_ADICA</name>
<dbReference type="OrthoDB" id="10404410at2759"/>